<proteinExistence type="predicted"/>
<dbReference type="Pfam" id="PF02759">
    <property type="entry name" value="RUN"/>
    <property type="match status" value="1"/>
</dbReference>
<feature type="compositionally biased region" description="Polar residues" evidence="1">
    <location>
        <begin position="169"/>
        <end position="178"/>
    </location>
</feature>
<dbReference type="GO" id="GO:0005770">
    <property type="term" value="C:late endosome"/>
    <property type="evidence" value="ECO:0007669"/>
    <property type="project" value="TreeGrafter"/>
</dbReference>
<evidence type="ECO:0000259" key="2">
    <source>
        <dbReference type="PROSITE" id="PS50826"/>
    </source>
</evidence>
<dbReference type="InterPro" id="IPR052428">
    <property type="entry name" value="Autophagy_HostDef_Reg"/>
</dbReference>
<dbReference type="PROSITE" id="PS50826">
    <property type="entry name" value="RUN"/>
    <property type="match status" value="1"/>
</dbReference>
<accession>A0A3Q4IFD2</accession>
<evidence type="ECO:0000256" key="1">
    <source>
        <dbReference type="SAM" id="MobiDB-lite"/>
    </source>
</evidence>
<dbReference type="GO" id="GO:0045806">
    <property type="term" value="P:negative regulation of endocytosis"/>
    <property type="evidence" value="ECO:0007669"/>
    <property type="project" value="TreeGrafter"/>
</dbReference>
<organism evidence="3 4">
    <name type="scientific">Neolamprologus brichardi</name>
    <name type="common">Fairy cichlid</name>
    <name type="synonym">Lamprologus brichardi</name>
    <dbReference type="NCBI Taxonomy" id="32507"/>
    <lineage>
        <taxon>Eukaryota</taxon>
        <taxon>Metazoa</taxon>
        <taxon>Chordata</taxon>
        <taxon>Craniata</taxon>
        <taxon>Vertebrata</taxon>
        <taxon>Euteleostomi</taxon>
        <taxon>Actinopterygii</taxon>
        <taxon>Neopterygii</taxon>
        <taxon>Teleostei</taxon>
        <taxon>Neoteleostei</taxon>
        <taxon>Acanthomorphata</taxon>
        <taxon>Ovalentaria</taxon>
        <taxon>Cichlomorphae</taxon>
        <taxon>Cichliformes</taxon>
        <taxon>Cichlidae</taxon>
        <taxon>African cichlids</taxon>
        <taxon>Pseudocrenilabrinae</taxon>
        <taxon>Lamprologini</taxon>
        <taxon>Neolamprologus</taxon>
    </lineage>
</organism>
<dbReference type="InterPro" id="IPR004012">
    <property type="entry name" value="Run_dom"/>
</dbReference>
<dbReference type="GO" id="GO:1901097">
    <property type="term" value="P:negative regulation of autophagosome maturation"/>
    <property type="evidence" value="ECO:0007669"/>
    <property type="project" value="TreeGrafter"/>
</dbReference>
<dbReference type="Bgee" id="ENSNBRG00000023324">
    <property type="expression patterns" value="Expressed in blood and 8 other cell types or tissues"/>
</dbReference>
<dbReference type="PANTHER" id="PTHR45971:SF3">
    <property type="entry name" value="RUN DOMAIN BECLIN-1-INTERACTING AND CYSTEINE-RICH DOMAIN-CONTAINING PROTEIN"/>
    <property type="match status" value="1"/>
</dbReference>
<reference evidence="3" key="1">
    <citation type="submission" date="2025-08" db="UniProtKB">
        <authorList>
            <consortium name="Ensembl"/>
        </authorList>
    </citation>
    <scope>IDENTIFICATION</scope>
</reference>
<sequence>DWVIQAFGLVLQVYYKQRNYWPFVWCVRYISPQLASHVEQFRHLEPVLSTGMKSAGESYKAERWLLHSLQVHMLSSQLRPLLKHLGHTRKYYNDDAFLLSEPHVTAMFQCVEAVEQNNPKLLAQVDTVGVGFLTSFSLESEWVVVTSPGENARGATPPPGSASIPSISLTDTNSTPSFLQPEADEYGGGGDSDDGPEYLAIGNLGQRNDRRNSQSSTHSSERGGNTDQSLQRSTTQAPQRRSSFSEGQKGPGRGLKGHTRSFSDTGISRVSVWKGMFYLFKLQRISIFCLIKEPLFPMRNI</sequence>
<evidence type="ECO:0000313" key="3">
    <source>
        <dbReference type="Ensembl" id="ENSNBRP00000030677.1"/>
    </source>
</evidence>
<dbReference type="STRING" id="32507.ENSNBRP00000030677"/>
<dbReference type="PANTHER" id="PTHR45971">
    <property type="entry name" value="PHOX (PX) DOMAIN-CONTAINING PROTEIN"/>
    <property type="match status" value="1"/>
</dbReference>
<dbReference type="CDD" id="cd17686">
    <property type="entry name" value="RUN_RUBCN"/>
    <property type="match status" value="1"/>
</dbReference>
<reference evidence="3" key="2">
    <citation type="submission" date="2025-09" db="UniProtKB">
        <authorList>
            <consortium name="Ensembl"/>
        </authorList>
    </citation>
    <scope>IDENTIFICATION</scope>
</reference>
<feature type="domain" description="RUN" evidence="2">
    <location>
        <begin position="1"/>
        <end position="126"/>
    </location>
</feature>
<name>A0A3Q4IFD2_NEOBR</name>
<dbReference type="SUPFAM" id="SSF140741">
    <property type="entry name" value="RUN domain-like"/>
    <property type="match status" value="1"/>
</dbReference>
<dbReference type="Proteomes" id="UP000261580">
    <property type="component" value="Unassembled WGS sequence"/>
</dbReference>
<dbReference type="GO" id="GO:0005769">
    <property type="term" value="C:early endosome"/>
    <property type="evidence" value="ECO:0007669"/>
    <property type="project" value="TreeGrafter"/>
</dbReference>
<dbReference type="Gene3D" id="1.20.58.900">
    <property type="match status" value="1"/>
</dbReference>
<evidence type="ECO:0000313" key="4">
    <source>
        <dbReference type="Proteomes" id="UP000261580"/>
    </source>
</evidence>
<dbReference type="GeneTree" id="ENSGT00940000165727"/>
<dbReference type="SMART" id="SM00593">
    <property type="entry name" value="RUN"/>
    <property type="match status" value="1"/>
</dbReference>
<feature type="region of interest" description="Disordered" evidence="1">
    <location>
        <begin position="149"/>
        <end position="261"/>
    </location>
</feature>
<dbReference type="AlphaFoldDB" id="A0A3Q4IFD2"/>
<feature type="compositionally biased region" description="Polar residues" evidence="1">
    <location>
        <begin position="213"/>
        <end position="246"/>
    </location>
</feature>
<dbReference type="InterPro" id="IPR037213">
    <property type="entry name" value="Run_dom_sf"/>
</dbReference>
<dbReference type="Ensembl" id="ENSNBRT00000031460.1">
    <property type="protein sequence ID" value="ENSNBRP00000030677.1"/>
    <property type="gene ID" value="ENSNBRG00000023324.1"/>
</dbReference>
<protein>
    <recommendedName>
        <fullName evidence="2">RUN domain-containing protein</fullName>
    </recommendedName>
</protein>
<dbReference type="GO" id="GO:1901981">
    <property type="term" value="F:phosphatidylinositol phosphate binding"/>
    <property type="evidence" value="ECO:0007669"/>
    <property type="project" value="TreeGrafter"/>
</dbReference>
<dbReference type="OMA" id="GHEREHW"/>
<keyword evidence="4" id="KW-1185">Reference proteome</keyword>